<dbReference type="EMBL" id="MKQH01000014">
    <property type="protein sequence ID" value="OJI10408.1"/>
    <property type="molecule type" value="Genomic_DNA"/>
</dbReference>
<evidence type="ECO:0000259" key="1">
    <source>
        <dbReference type="Pfam" id="PF03466"/>
    </source>
</evidence>
<reference evidence="2 4" key="1">
    <citation type="submission" date="2016-10" db="EMBL/GenBank/DDBJ databases">
        <title>Genome sequence of Lactobacillus reuteri 121, a source of glucan and fructan exopolysaccharides.</title>
        <authorList>
            <person name="Gangoiti J."/>
            <person name="Lammerts Van Bueren A."/>
            <person name="Dijkhuizen L."/>
        </authorList>
    </citation>
    <scope>NUCLEOTIDE SEQUENCE [LARGE SCALE GENOMIC DNA]</scope>
    <source>
        <strain evidence="2 4">121</strain>
    </source>
</reference>
<protein>
    <recommendedName>
        <fullName evidence="1">LysR substrate-binding domain-containing protein</fullName>
    </recommendedName>
</protein>
<reference evidence="3 5" key="2">
    <citation type="submission" date="2017-03" db="EMBL/GenBank/DDBJ databases">
        <title>Antibiotic resistance of probiotic microorganisms.</title>
        <authorList>
            <person name="Sanudo A.I."/>
            <person name="Olivares M."/>
            <person name="Banuelos O."/>
        </authorList>
    </citation>
    <scope>NUCLEOTIDE SEQUENCE [LARGE SCALE GENOMIC DNA]</scope>
    <source>
        <strain evidence="3 5">CECT8605</strain>
    </source>
</reference>
<feature type="domain" description="LysR substrate-binding" evidence="1">
    <location>
        <begin position="24"/>
        <end position="105"/>
    </location>
</feature>
<dbReference type="Proteomes" id="UP000189795">
    <property type="component" value="Unassembled WGS sequence"/>
</dbReference>
<dbReference type="AlphaFoldDB" id="A0A1V4FNR7"/>
<accession>A0A1V4FNR7</accession>
<dbReference type="Pfam" id="PF03466">
    <property type="entry name" value="LysR_substrate"/>
    <property type="match status" value="1"/>
</dbReference>
<proteinExistence type="predicted"/>
<dbReference type="Proteomes" id="UP000184174">
    <property type="component" value="Unassembled WGS sequence"/>
</dbReference>
<evidence type="ECO:0000313" key="2">
    <source>
        <dbReference type="EMBL" id="OJI10408.1"/>
    </source>
</evidence>
<evidence type="ECO:0000313" key="4">
    <source>
        <dbReference type="Proteomes" id="UP000184174"/>
    </source>
</evidence>
<sequence>MIPDVTPNGVFYLPPTGWLTSFYNPPFELYSVFEGEKGKTLVNMVALGMGVTLLMEQSIGENLDSKVVKVPIVPQVTQNLAFVRRKNVEHTPRQEKLWQALKESFEK</sequence>
<comment type="caution">
    <text evidence="3">The sequence shown here is derived from an EMBL/GenBank/DDBJ whole genome shotgun (WGS) entry which is preliminary data.</text>
</comment>
<dbReference type="EMBL" id="MWVS01000013">
    <property type="protein sequence ID" value="OPG89289.1"/>
    <property type="molecule type" value="Genomic_DNA"/>
</dbReference>
<evidence type="ECO:0000313" key="3">
    <source>
        <dbReference type="EMBL" id="OPG89289.1"/>
    </source>
</evidence>
<gene>
    <name evidence="3" type="ORF">B5D07_00785</name>
    <name evidence="2" type="ORF">BJI45_07390</name>
</gene>
<dbReference type="Gene3D" id="3.40.190.10">
    <property type="entry name" value="Periplasmic binding protein-like II"/>
    <property type="match status" value="2"/>
</dbReference>
<evidence type="ECO:0000313" key="5">
    <source>
        <dbReference type="Proteomes" id="UP000189795"/>
    </source>
</evidence>
<name>A0A1V4FNR7_LIMRT</name>
<dbReference type="InterPro" id="IPR005119">
    <property type="entry name" value="LysR_subst-bd"/>
</dbReference>
<dbReference type="SUPFAM" id="SSF53850">
    <property type="entry name" value="Periplasmic binding protein-like II"/>
    <property type="match status" value="1"/>
</dbReference>
<organism evidence="3 5">
    <name type="scientific">Limosilactobacillus reuteri</name>
    <name type="common">Lactobacillus reuteri</name>
    <dbReference type="NCBI Taxonomy" id="1598"/>
    <lineage>
        <taxon>Bacteria</taxon>
        <taxon>Bacillati</taxon>
        <taxon>Bacillota</taxon>
        <taxon>Bacilli</taxon>
        <taxon>Lactobacillales</taxon>
        <taxon>Lactobacillaceae</taxon>
        <taxon>Limosilactobacillus</taxon>
    </lineage>
</organism>
<dbReference type="RefSeq" id="WP_072575198.1">
    <property type="nucleotide sequence ID" value="NZ_MKQH01000014.1"/>
</dbReference>